<protein>
    <recommendedName>
        <fullName evidence="1">Dynein heavy chain linker domain-containing protein</fullName>
    </recommendedName>
</protein>
<dbReference type="AlphaFoldDB" id="A0A9P0Q7D4"/>
<proteinExistence type="predicted"/>
<comment type="caution">
    <text evidence="2">The sequence shown here is derived from an EMBL/GenBank/DDBJ whole genome shotgun (WGS) entry which is preliminary data.</text>
</comment>
<dbReference type="PANTHER" id="PTHR45703">
    <property type="entry name" value="DYNEIN HEAVY CHAIN"/>
    <property type="match status" value="1"/>
</dbReference>
<dbReference type="GO" id="GO:0030286">
    <property type="term" value="C:dynein complex"/>
    <property type="evidence" value="ECO:0007669"/>
    <property type="project" value="InterPro"/>
</dbReference>
<organism evidence="2 3">
    <name type="scientific">Acanthoscelides obtectus</name>
    <name type="common">Bean weevil</name>
    <name type="synonym">Bruchus obtectus</name>
    <dbReference type="NCBI Taxonomy" id="200917"/>
    <lineage>
        <taxon>Eukaryota</taxon>
        <taxon>Metazoa</taxon>
        <taxon>Ecdysozoa</taxon>
        <taxon>Arthropoda</taxon>
        <taxon>Hexapoda</taxon>
        <taxon>Insecta</taxon>
        <taxon>Pterygota</taxon>
        <taxon>Neoptera</taxon>
        <taxon>Endopterygota</taxon>
        <taxon>Coleoptera</taxon>
        <taxon>Polyphaga</taxon>
        <taxon>Cucujiformia</taxon>
        <taxon>Chrysomeloidea</taxon>
        <taxon>Chrysomelidae</taxon>
        <taxon>Bruchinae</taxon>
        <taxon>Bruchini</taxon>
        <taxon>Acanthoscelides</taxon>
    </lineage>
</organism>
<sequence length="446" mass="52563">MTQNGEALKNVSKHTNELFDQLRKVIEHWKSWIQLESLDVTKLTSWQHWDIHFRASKTFGQETAKLSSTEERVGCFVISLSRLRSDLESHNRSYWDQLIYSLKDSIAQDVVKLQDYINHSTSALTRQPLTIEEIGESGAVHKNILEEAPMEQVESVNRIKGAWDRLQSLLENHQHIIEKQMETIRTTLNIRRENMEKELEHFVAKWEQVKPRPHSGAYSDDSIKDLLVQLEGIRNKKIEWKAILLKKEELMNDFDKFGIQKPEFLMIEEQHWIVFRKKIFLFEDFVKKWNKRLSDCEQSALVTRLLQEVDKYETVAPFLKYVRGDDFSEKHWMDTFSLLDIEYKPVDQLLLNDFLEVSHKLAEKSKELQVISKKAASEIIVRQALSELDQWDVQCRFTLTPHVDSTGKQISLVKDYKTILNKIGDHQTNICKWDVSTRKDAIRQNR</sequence>
<gene>
    <name evidence="2" type="ORF">ACAOBT_LOCUS33520</name>
</gene>
<dbReference type="GO" id="GO:0045505">
    <property type="term" value="F:dynein intermediate chain binding"/>
    <property type="evidence" value="ECO:0007669"/>
    <property type="project" value="InterPro"/>
</dbReference>
<dbReference type="EMBL" id="CAKOFQ010008338">
    <property type="protein sequence ID" value="CAH2013528.1"/>
    <property type="molecule type" value="Genomic_DNA"/>
</dbReference>
<dbReference type="GO" id="GO:0051959">
    <property type="term" value="F:dynein light intermediate chain binding"/>
    <property type="evidence" value="ECO:0007669"/>
    <property type="project" value="InterPro"/>
</dbReference>
<reference evidence="2" key="1">
    <citation type="submission" date="2022-03" db="EMBL/GenBank/DDBJ databases">
        <authorList>
            <person name="Sayadi A."/>
        </authorList>
    </citation>
    <scope>NUCLEOTIDE SEQUENCE</scope>
</reference>
<dbReference type="Proteomes" id="UP001152888">
    <property type="component" value="Unassembled WGS sequence"/>
</dbReference>
<accession>A0A9P0Q7D4</accession>
<dbReference type="OrthoDB" id="6748594at2759"/>
<keyword evidence="3" id="KW-1185">Reference proteome</keyword>
<evidence type="ECO:0000313" key="3">
    <source>
        <dbReference type="Proteomes" id="UP001152888"/>
    </source>
</evidence>
<dbReference type="InterPro" id="IPR026983">
    <property type="entry name" value="DHC"/>
</dbReference>
<name>A0A9P0Q7D4_ACAOB</name>
<evidence type="ECO:0000313" key="2">
    <source>
        <dbReference type="EMBL" id="CAH2013528.1"/>
    </source>
</evidence>
<dbReference type="GO" id="GO:0007018">
    <property type="term" value="P:microtubule-based movement"/>
    <property type="evidence" value="ECO:0007669"/>
    <property type="project" value="InterPro"/>
</dbReference>
<dbReference type="PANTHER" id="PTHR45703:SF22">
    <property type="entry name" value="DYNEIN CYTOPLASMIC 2 HEAVY CHAIN 1"/>
    <property type="match status" value="1"/>
</dbReference>
<evidence type="ECO:0000259" key="1">
    <source>
        <dbReference type="Pfam" id="PF08393"/>
    </source>
</evidence>
<feature type="domain" description="Dynein heavy chain linker" evidence="1">
    <location>
        <begin position="279"/>
        <end position="430"/>
    </location>
</feature>
<dbReference type="Pfam" id="PF08393">
    <property type="entry name" value="DHC_N2"/>
    <property type="match status" value="1"/>
</dbReference>
<dbReference type="InterPro" id="IPR013602">
    <property type="entry name" value="Dynein_heavy_linker"/>
</dbReference>